<evidence type="ECO:0000313" key="1">
    <source>
        <dbReference type="EMBL" id="SDP42787.1"/>
    </source>
</evidence>
<proteinExistence type="predicted"/>
<sequence length="68" mass="7828">MNVGSETAKMLVFFTPGGAEEFWLEVGEEATEDNIGVWWTEEQFEAVEETLERHHVRLLPGDEEAFKK</sequence>
<dbReference type="Proteomes" id="UP000199691">
    <property type="component" value="Unassembled WGS sequence"/>
</dbReference>
<accession>A0A1H0SM45</accession>
<dbReference type="InterPro" id="IPR014710">
    <property type="entry name" value="RmlC-like_jellyroll"/>
</dbReference>
<dbReference type="Gene3D" id="2.60.120.10">
    <property type="entry name" value="Jelly Rolls"/>
    <property type="match status" value="1"/>
</dbReference>
<dbReference type="AlphaFoldDB" id="A0A1H0SM45"/>
<name>A0A1H0SM45_9PSEU</name>
<dbReference type="EMBL" id="FNIX01000008">
    <property type="protein sequence ID" value="SDP42787.1"/>
    <property type="molecule type" value="Genomic_DNA"/>
</dbReference>
<gene>
    <name evidence="1" type="ORF">SAMN05421507_108149</name>
</gene>
<protein>
    <submittedName>
        <fullName evidence="1">Uncharacterized protein</fullName>
    </submittedName>
</protein>
<evidence type="ECO:0000313" key="2">
    <source>
        <dbReference type="Proteomes" id="UP000199691"/>
    </source>
</evidence>
<organism evidence="1 2">
    <name type="scientific">Lentzea jiangxiensis</name>
    <dbReference type="NCBI Taxonomy" id="641025"/>
    <lineage>
        <taxon>Bacteria</taxon>
        <taxon>Bacillati</taxon>
        <taxon>Actinomycetota</taxon>
        <taxon>Actinomycetes</taxon>
        <taxon>Pseudonocardiales</taxon>
        <taxon>Pseudonocardiaceae</taxon>
        <taxon>Lentzea</taxon>
    </lineage>
</organism>
<reference evidence="2" key="1">
    <citation type="submission" date="2016-10" db="EMBL/GenBank/DDBJ databases">
        <authorList>
            <person name="Varghese N."/>
            <person name="Submissions S."/>
        </authorList>
    </citation>
    <scope>NUCLEOTIDE SEQUENCE [LARGE SCALE GENOMIC DNA]</scope>
    <source>
        <strain evidence="2">CGMCC 4.6609</strain>
    </source>
</reference>
<keyword evidence="2" id="KW-1185">Reference proteome</keyword>